<evidence type="ECO:0000256" key="2">
    <source>
        <dbReference type="SAM" id="SignalP"/>
    </source>
</evidence>
<dbReference type="PIRSF" id="PIRSF017082">
    <property type="entry name" value="YflP"/>
    <property type="match status" value="1"/>
</dbReference>
<dbReference type="AlphaFoldDB" id="A0A024H7Y2"/>
<dbReference type="PANTHER" id="PTHR42928">
    <property type="entry name" value="TRICARBOXYLATE-BINDING PROTEIN"/>
    <property type="match status" value="1"/>
</dbReference>
<evidence type="ECO:0000313" key="4">
    <source>
        <dbReference type="Proteomes" id="UP000035722"/>
    </source>
</evidence>
<accession>A0A024H7Y2</accession>
<feature type="signal peptide" evidence="2">
    <location>
        <begin position="1"/>
        <end position="29"/>
    </location>
</feature>
<proteinExistence type="inferred from homology"/>
<reference evidence="4" key="1">
    <citation type="journal article" date="2014" name="Genome Announc.">
        <title>Genome Sequence of Arthrobacter siccitolerans 4J27, a Xeroprotectant-Producing Desiccation-Tolerant Microorganism.</title>
        <authorList>
            <person name="Manzanera M."/>
            <person name="Santa-Cruz-Calvo L."/>
            <person name="Vilchez J.I."/>
            <person name="Garcia-Fontana C."/>
            <person name="Silva-Castro G.A."/>
            <person name="Calvo C."/>
            <person name="Gonzalez-Lopez J."/>
        </authorList>
    </citation>
    <scope>NUCLEOTIDE SEQUENCE [LARGE SCALE GENOMIC DNA]</scope>
    <source>
        <strain evidence="4">4J27</strain>
    </source>
</reference>
<evidence type="ECO:0000256" key="1">
    <source>
        <dbReference type="ARBA" id="ARBA00006987"/>
    </source>
</evidence>
<dbReference type="Gene3D" id="3.40.190.10">
    <property type="entry name" value="Periplasmic binding protein-like II"/>
    <property type="match status" value="1"/>
</dbReference>
<dbReference type="Pfam" id="PF03401">
    <property type="entry name" value="TctC"/>
    <property type="match status" value="1"/>
</dbReference>
<dbReference type="Proteomes" id="UP000035722">
    <property type="component" value="Unassembled WGS sequence"/>
</dbReference>
<name>A0A024H7Y2_9MICC</name>
<dbReference type="SUPFAM" id="SSF53850">
    <property type="entry name" value="Periplasmic binding protein-like II"/>
    <property type="match status" value="1"/>
</dbReference>
<organism evidence="3 4">
    <name type="scientific">Pseudarthrobacter siccitolerans</name>
    <dbReference type="NCBI Taxonomy" id="861266"/>
    <lineage>
        <taxon>Bacteria</taxon>
        <taxon>Bacillati</taxon>
        <taxon>Actinomycetota</taxon>
        <taxon>Actinomycetes</taxon>
        <taxon>Micrococcales</taxon>
        <taxon>Micrococcaceae</taxon>
        <taxon>Pseudarthrobacter</taxon>
    </lineage>
</organism>
<feature type="chain" id="PRO_5039581780" evidence="2">
    <location>
        <begin position="30"/>
        <end position="334"/>
    </location>
</feature>
<protein>
    <submittedName>
        <fullName evidence="3">Bordetella uptake gene (Bug) product family protein</fullName>
    </submittedName>
</protein>
<keyword evidence="4" id="KW-1185">Reference proteome</keyword>
<dbReference type="Gene3D" id="3.40.190.150">
    <property type="entry name" value="Bordetella uptake gene, domain 1"/>
    <property type="match status" value="1"/>
</dbReference>
<dbReference type="PROSITE" id="PS51257">
    <property type="entry name" value="PROKAR_LIPOPROTEIN"/>
    <property type="match status" value="1"/>
</dbReference>
<dbReference type="CDD" id="cd07012">
    <property type="entry name" value="PBP2_Bug_TTT"/>
    <property type="match status" value="1"/>
</dbReference>
<dbReference type="PANTHER" id="PTHR42928:SF5">
    <property type="entry name" value="BLR1237 PROTEIN"/>
    <property type="match status" value="1"/>
</dbReference>
<dbReference type="InterPro" id="IPR005064">
    <property type="entry name" value="BUG"/>
</dbReference>
<sequence>MKHFPTRRTILGAASAVTLLALTACGNVAGGSTADSGKYPSGPVNLSVGQAAGGSTDLIARALAEGASKTLGQPMPVVNKPGANGALATKEVAGKPADGQELVLLNASLITITPLAVSADEAVNIDDLDIITGLSQDDYVLVASADSGFKTFQDVTAAGRNVTFGTTGVGTGSQLAQTVLFKQADVKGTDIPFDSGKPALTAVLGNQVELATIQLGEAMPQIEAGKVSPLLVFSEERTSFLPDTPTAKEAGYDVPVAQYRAVAAPKGTPQGVKDKLLAAFQESFKSDAYKEFNKKNSLTPKEISGEEVVTEWKAYAAKYKDLVEKYSISLSGNK</sequence>
<dbReference type="OrthoDB" id="9780943at2"/>
<dbReference type="InterPro" id="IPR006311">
    <property type="entry name" value="TAT_signal"/>
</dbReference>
<dbReference type="InterPro" id="IPR042100">
    <property type="entry name" value="Bug_dom1"/>
</dbReference>
<dbReference type="EMBL" id="CAQI01000053">
    <property type="protein sequence ID" value="CCQ47889.1"/>
    <property type="molecule type" value="Genomic_DNA"/>
</dbReference>
<gene>
    <name evidence="3" type="ORF">ARTSIC4J27_3886</name>
</gene>
<comment type="caution">
    <text evidence="3">The sequence shown here is derived from an EMBL/GenBank/DDBJ whole genome shotgun (WGS) entry which is preliminary data.</text>
</comment>
<comment type="similarity">
    <text evidence="1">Belongs to the UPF0065 (bug) family.</text>
</comment>
<evidence type="ECO:0000313" key="3">
    <source>
        <dbReference type="EMBL" id="CCQ47889.1"/>
    </source>
</evidence>
<keyword evidence="2" id="KW-0732">Signal</keyword>
<dbReference type="PROSITE" id="PS51318">
    <property type="entry name" value="TAT"/>
    <property type="match status" value="1"/>
</dbReference>
<dbReference type="RefSeq" id="WP_050056697.1">
    <property type="nucleotide sequence ID" value="NZ_CAQI01000053.1"/>
</dbReference>
<dbReference type="STRING" id="861266.ARTSIC4J27_3886"/>